<evidence type="ECO:0000256" key="1">
    <source>
        <dbReference type="ARBA" id="ARBA00004651"/>
    </source>
</evidence>
<feature type="transmembrane region" description="Helical" evidence="11">
    <location>
        <begin position="102"/>
        <end position="126"/>
    </location>
</feature>
<dbReference type="GO" id="GO:0046872">
    <property type="term" value="F:metal ion binding"/>
    <property type="evidence" value="ECO:0007669"/>
    <property type="project" value="UniProtKB-KW"/>
</dbReference>
<comment type="similarity">
    <text evidence="9 11">Belongs to the fluoride channel Fluc/FEX (TC 1.A.43) family.</text>
</comment>
<dbReference type="Pfam" id="PF02537">
    <property type="entry name" value="CRCB"/>
    <property type="match status" value="1"/>
</dbReference>
<evidence type="ECO:0000256" key="4">
    <source>
        <dbReference type="ARBA" id="ARBA00022692"/>
    </source>
</evidence>
<evidence type="ECO:0000256" key="9">
    <source>
        <dbReference type="ARBA" id="ARBA00035120"/>
    </source>
</evidence>
<keyword evidence="11" id="KW-0479">Metal-binding</keyword>
<keyword evidence="4 11" id="KW-0812">Transmembrane</keyword>
<evidence type="ECO:0000256" key="6">
    <source>
        <dbReference type="ARBA" id="ARBA00023065"/>
    </source>
</evidence>
<dbReference type="GO" id="GO:0062054">
    <property type="term" value="F:fluoride channel activity"/>
    <property type="evidence" value="ECO:0007669"/>
    <property type="project" value="UniProtKB-UniRule"/>
</dbReference>
<feature type="binding site" evidence="11">
    <location>
        <position position="84"/>
    </location>
    <ligand>
        <name>Na(+)</name>
        <dbReference type="ChEBI" id="CHEBI:29101"/>
        <note>structural</note>
    </ligand>
</feature>
<organism evidence="12 13">
    <name type="scientific">Leptospira santarosai str. MOR084</name>
    <dbReference type="NCBI Taxonomy" id="1049984"/>
    <lineage>
        <taxon>Bacteria</taxon>
        <taxon>Pseudomonadati</taxon>
        <taxon>Spirochaetota</taxon>
        <taxon>Spirochaetia</taxon>
        <taxon>Leptospirales</taxon>
        <taxon>Leptospiraceae</taxon>
        <taxon>Leptospira</taxon>
    </lineage>
</organism>
<protein>
    <recommendedName>
        <fullName evidence="11">Fluoride-specific ion channel FluC</fullName>
    </recommendedName>
</protein>
<evidence type="ECO:0000256" key="11">
    <source>
        <dbReference type="HAMAP-Rule" id="MF_00454"/>
    </source>
</evidence>
<dbReference type="HAMAP" id="MF_00454">
    <property type="entry name" value="FluC"/>
    <property type="match status" value="1"/>
</dbReference>
<dbReference type="Proteomes" id="UP000006329">
    <property type="component" value="Unassembled WGS sequence"/>
</dbReference>
<evidence type="ECO:0000313" key="12">
    <source>
        <dbReference type="EMBL" id="EKO32661.1"/>
    </source>
</evidence>
<feature type="transmembrane region" description="Helical" evidence="11">
    <location>
        <begin position="73"/>
        <end position="90"/>
    </location>
</feature>
<gene>
    <name evidence="11 12" type="primary">crcB</name>
    <name evidence="11" type="synonym">fluC</name>
    <name evidence="12" type="ORF">LEP1GSC179_2946</name>
</gene>
<keyword evidence="7 11" id="KW-0472">Membrane</keyword>
<dbReference type="AlphaFoldDB" id="A0A0E2BMV9"/>
<dbReference type="PANTHER" id="PTHR28259">
    <property type="entry name" value="FLUORIDE EXPORT PROTEIN 1-RELATED"/>
    <property type="match status" value="1"/>
</dbReference>
<comment type="function">
    <text evidence="11">Fluoride-specific ion channel. Important for reducing fluoride concentration in the cell, thus reducing its toxicity.</text>
</comment>
<keyword evidence="5 11" id="KW-1133">Transmembrane helix</keyword>
<evidence type="ECO:0000313" key="13">
    <source>
        <dbReference type="Proteomes" id="UP000006329"/>
    </source>
</evidence>
<keyword evidence="3" id="KW-0997">Cell inner membrane</keyword>
<sequence length="130" mass="14485">MNIMSFDRTLFWISFGGALGSVFRYLVQYCFGSILGLTLPWGTLTANLFGSFLIGIIYAIFDRFPLLDPQWKFFLASGFCGGFTTFSTFSYETLQMFKSGHYGLFCGYIGLSVFGGIGLALFGVWVGKNF</sequence>
<feature type="transmembrane region" description="Helical" evidence="11">
    <location>
        <begin position="39"/>
        <end position="61"/>
    </location>
</feature>
<dbReference type="NCBIfam" id="TIGR00494">
    <property type="entry name" value="crcB"/>
    <property type="match status" value="1"/>
</dbReference>
<comment type="catalytic activity">
    <reaction evidence="10">
        <text>fluoride(in) = fluoride(out)</text>
        <dbReference type="Rhea" id="RHEA:76159"/>
        <dbReference type="ChEBI" id="CHEBI:17051"/>
    </reaction>
    <physiologicalReaction direction="left-to-right" evidence="10">
        <dbReference type="Rhea" id="RHEA:76160"/>
    </physiologicalReaction>
</comment>
<evidence type="ECO:0000256" key="8">
    <source>
        <dbReference type="ARBA" id="ARBA00023303"/>
    </source>
</evidence>
<keyword evidence="8 11" id="KW-0407">Ion channel</keyword>
<dbReference type="GO" id="GO:0140114">
    <property type="term" value="P:cellular detoxification of fluoride"/>
    <property type="evidence" value="ECO:0007669"/>
    <property type="project" value="UniProtKB-UniRule"/>
</dbReference>
<keyword evidence="2 11" id="KW-1003">Cell membrane</keyword>
<evidence type="ECO:0000256" key="3">
    <source>
        <dbReference type="ARBA" id="ARBA00022519"/>
    </source>
</evidence>
<keyword evidence="11" id="KW-0813">Transport</keyword>
<comment type="activity regulation">
    <text evidence="11">Na(+) is not transported, but it plays an essential structural role and its presence is essential for fluoride channel function.</text>
</comment>
<evidence type="ECO:0000256" key="10">
    <source>
        <dbReference type="ARBA" id="ARBA00035585"/>
    </source>
</evidence>
<keyword evidence="11" id="KW-0915">Sodium</keyword>
<evidence type="ECO:0000256" key="5">
    <source>
        <dbReference type="ARBA" id="ARBA00022989"/>
    </source>
</evidence>
<reference evidence="12" key="1">
    <citation type="submission" date="2012-10" db="EMBL/GenBank/DDBJ databases">
        <authorList>
            <person name="Harkins D.M."/>
            <person name="Durkin A.S."/>
            <person name="Brinkac L.M."/>
            <person name="Haft D.H."/>
            <person name="Selengut J.D."/>
            <person name="Sanka R."/>
            <person name="DePew J."/>
            <person name="Purushe J."/>
            <person name="Matthias M.A."/>
            <person name="Vinetz J.M."/>
            <person name="Sutton G.G."/>
            <person name="Nierman W.C."/>
            <person name="Fouts D.E."/>
        </authorList>
    </citation>
    <scope>NUCLEOTIDE SEQUENCE [LARGE SCALE GENOMIC DNA]</scope>
    <source>
        <strain evidence="12">MOR084</strain>
    </source>
</reference>
<keyword evidence="6 11" id="KW-0406">Ion transport</keyword>
<feature type="transmembrane region" description="Helical" evidence="11">
    <location>
        <begin position="9"/>
        <end position="27"/>
    </location>
</feature>
<evidence type="ECO:0000256" key="2">
    <source>
        <dbReference type="ARBA" id="ARBA00022475"/>
    </source>
</evidence>
<dbReference type="PANTHER" id="PTHR28259:SF1">
    <property type="entry name" value="FLUORIDE EXPORT PROTEIN 1-RELATED"/>
    <property type="match status" value="1"/>
</dbReference>
<feature type="binding site" evidence="11">
    <location>
        <position position="81"/>
    </location>
    <ligand>
        <name>Na(+)</name>
        <dbReference type="ChEBI" id="CHEBI:29101"/>
        <note>structural</note>
    </ligand>
</feature>
<dbReference type="EMBL" id="AHON02000063">
    <property type="protein sequence ID" value="EKO32661.1"/>
    <property type="molecule type" value="Genomic_DNA"/>
</dbReference>
<comment type="caution">
    <text evidence="12">The sequence shown here is derived from an EMBL/GenBank/DDBJ whole genome shotgun (WGS) entry which is preliminary data.</text>
</comment>
<evidence type="ECO:0000256" key="7">
    <source>
        <dbReference type="ARBA" id="ARBA00023136"/>
    </source>
</evidence>
<dbReference type="InterPro" id="IPR003691">
    <property type="entry name" value="FluC"/>
</dbReference>
<accession>A0A0E2BMV9</accession>
<keyword evidence="13" id="KW-1185">Reference proteome</keyword>
<proteinExistence type="inferred from homology"/>
<name>A0A0E2BMV9_9LEPT</name>
<dbReference type="GO" id="GO:0005886">
    <property type="term" value="C:plasma membrane"/>
    <property type="evidence" value="ECO:0007669"/>
    <property type="project" value="UniProtKB-SubCell"/>
</dbReference>
<comment type="subcellular location">
    <subcellularLocation>
        <location evidence="1 11">Cell membrane</location>
        <topology evidence="1 11">Multi-pass membrane protein</topology>
    </subcellularLocation>
</comment>